<dbReference type="InterPro" id="IPR050525">
    <property type="entry name" value="ECM_Assembly_Org"/>
</dbReference>
<dbReference type="SMART" id="SM00327">
    <property type="entry name" value="VWA"/>
    <property type="match status" value="3"/>
</dbReference>
<dbReference type="Proteomes" id="UP001158576">
    <property type="component" value="Chromosome PAR"/>
</dbReference>
<dbReference type="PRINTS" id="PR00453">
    <property type="entry name" value="VWFADOMAIN"/>
</dbReference>
<gene>
    <name evidence="3" type="ORF">OKIOD_LOCUS625</name>
</gene>
<proteinExistence type="predicted"/>
<evidence type="ECO:0000256" key="1">
    <source>
        <dbReference type="SAM" id="SignalP"/>
    </source>
</evidence>
<dbReference type="PROSITE" id="PS50234">
    <property type="entry name" value="VWFA"/>
    <property type="match status" value="4"/>
</dbReference>
<evidence type="ECO:0000259" key="2">
    <source>
        <dbReference type="PROSITE" id="PS50234"/>
    </source>
</evidence>
<dbReference type="PANTHER" id="PTHR24020">
    <property type="entry name" value="COLLAGEN ALPHA"/>
    <property type="match status" value="1"/>
</dbReference>
<protein>
    <submittedName>
        <fullName evidence="3">Oidioi.mRNA.OKI2018_I69.PAR.g9067.t1.cds</fullName>
    </submittedName>
</protein>
<evidence type="ECO:0000313" key="3">
    <source>
        <dbReference type="EMBL" id="CAG5078721.1"/>
    </source>
</evidence>
<feature type="domain" description="VWFA" evidence="2">
    <location>
        <begin position="37"/>
        <end position="185"/>
    </location>
</feature>
<accession>A0ABN7RIU3</accession>
<dbReference type="SUPFAM" id="SSF53300">
    <property type="entry name" value="vWA-like"/>
    <property type="match status" value="4"/>
</dbReference>
<dbReference type="Gene3D" id="3.40.50.410">
    <property type="entry name" value="von Willebrand factor, type A domain"/>
    <property type="match status" value="4"/>
</dbReference>
<name>A0ABN7RIU3_OIKDI</name>
<dbReference type="PANTHER" id="PTHR24020:SF87">
    <property type="entry name" value="COLLAGEN ALPHA-1(VI) CHAIN-LIKE"/>
    <property type="match status" value="1"/>
</dbReference>
<evidence type="ECO:0000313" key="4">
    <source>
        <dbReference type="Proteomes" id="UP001158576"/>
    </source>
</evidence>
<dbReference type="EMBL" id="OU015568">
    <property type="protein sequence ID" value="CAG5078721.1"/>
    <property type="molecule type" value="Genomic_DNA"/>
</dbReference>
<feature type="chain" id="PRO_5047202479" evidence="1">
    <location>
        <begin position="17"/>
        <end position="670"/>
    </location>
</feature>
<dbReference type="InterPro" id="IPR036465">
    <property type="entry name" value="vWFA_dom_sf"/>
</dbReference>
<feature type="signal peptide" evidence="1">
    <location>
        <begin position="1"/>
        <end position="16"/>
    </location>
</feature>
<dbReference type="Pfam" id="PF00092">
    <property type="entry name" value="VWA"/>
    <property type="match status" value="4"/>
</dbReference>
<keyword evidence="1" id="KW-0732">Signal</keyword>
<sequence length="670" mass="73926">MRWFSIFSVLCSFVNSVDVRAARTTRSASGCAGVQMELVFLADGSSSVSQVSFDLMKKWIADFVDKFDVSATATRVSVVQFTDNVSDRNGFGFPLSGNAGQIKNDLAKLRYMTGNTHAGSALRYVRNNVLSRARKTASQVLIVLTDGVSQDEIEKAASDLIGDKVFVFSVGIGNSVDANELEKIADNCISSVKQDLSFIVDSSSSITISDYQKLKTWMKSIIEKLEIGENASRVSILQFSGQSARAQGRWINPVLTFDRSTSKQAVIGAIDGMRKLNGDTCIGEALDYFYRNMFTSQAGQRSDVDQRVIVMTDGKRNCPAEIARPAELIRAQEAEIYAIGIGHQCGYGENHNCYDRQELHEIASKPADKYVFEINNFDQLILKRIGILGDVCKEAECPDIFADIVFVVDSSGSIGPKRFGYMKNWVKSIASSFKVGENFARFSVVQYTKAANTVVDFNTLDLNSITRKVDDMVYFQGRNGRGGKTFTGNALKQAQSLLSDSEPGRKRIVLLLTDGASDDAYGPIAQEIRDDGVDIFAVGIGRARTQELVEITGNDQRVWKTRTFNNIGQFNQKLLAEVCSASEDVCPDQELDLVFMLDSSGSIGSANFEIARDWLISVTKSFQIGPVATQVSVIQYTSEPIPEFDLNDFKTAAEVEDGIKRMSYEFFMSY</sequence>
<dbReference type="InterPro" id="IPR002035">
    <property type="entry name" value="VWF_A"/>
</dbReference>
<dbReference type="CDD" id="cd01450">
    <property type="entry name" value="vWFA_subfamily_ECM"/>
    <property type="match status" value="1"/>
</dbReference>
<feature type="domain" description="VWFA" evidence="2">
    <location>
        <begin position="403"/>
        <end position="574"/>
    </location>
</feature>
<feature type="domain" description="VWFA" evidence="2">
    <location>
        <begin position="195"/>
        <end position="391"/>
    </location>
</feature>
<organism evidence="3 4">
    <name type="scientific">Oikopleura dioica</name>
    <name type="common">Tunicate</name>
    <dbReference type="NCBI Taxonomy" id="34765"/>
    <lineage>
        <taxon>Eukaryota</taxon>
        <taxon>Metazoa</taxon>
        <taxon>Chordata</taxon>
        <taxon>Tunicata</taxon>
        <taxon>Appendicularia</taxon>
        <taxon>Copelata</taxon>
        <taxon>Oikopleuridae</taxon>
        <taxon>Oikopleura</taxon>
    </lineage>
</organism>
<feature type="domain" description="VWFA" evidence="2">
    <location>
        <begin position="592"/>
        <end position="670"/>
    </location>
</feature>
<reference evidence="3 4" key="1">
    <citation type="submission" date="2021-04" db="EMBL/GenBank/DDBJ databases">
        <authorList>
            <person name="Bliznina A."/>
        </authorList>
    </citation>
    <scope>NUCLEOTIDE SEQUENCE [LARGE SCALE GENOMIC DNA]</scope>
</reference>
<keyword evidence="4" id="KW-1185">Reference proteome</keyword>